<keyword evidence="3" id="KW-0547">Nucleotide-binding</keyword>
<dbReference type="InterPro" id="IPR008280">
    <property type="entry name" value="Tub_FtsZ_C"/>
</dbReference>
<dbReference type="SUPFAM" id="SSF55307">
    <property type="entry name" value="Tubulin C-terminal domain-like"/>
    <property type="match status" value="1"/>
</dbReference>
<evidence type="ECO:0000256" key="6">
    <source>
        <dbReference type="ARBA" id="ARBA00049117"/>
    </source>
</evidence>
<accession>A0ABD1PMB3</accession>
<keyword evidence="4" id="KW-0378">Hydrolase</keyword>
<dbReference type="GO" id="GO:0005525">
    <property type="term" value="F:GTP binding"/>
    <property type="evidence" value="ECO:0007669"/>
    <property type="project" value="UniProtKB-KW"/>
</dbReference>
<evidence type="ECO:0000259" key="7">
    <source>
        <dbReference type="Pfam" id="PF03953"/>
    </source>
</evidence>
<dbReference type="PRINTS" id="PR01162">
    <property type="entry name" value="ALPHATUBULIN"/>
</dbReference>
<dbReference type="Gene3D" id="3.30.1330.20">
    <property type="entry name" value="Tubulin/FtsZ, C-terminal domain"/>
    <property type="match status" value="1"/>
</dbReference>
<evidence type="ECO:0000256" key="4">
    <source>
        <dbReference type="ARBA" id="ARBA00022801"/>
    </source>
</evidence>
<reference evidence="9" key="1">
    <citation type="submission" date="2024-07" db="EMBL/GenBank/DDBJ databases">
        <title>Two chromosome-level genome assemblies of Korean endemic species Abeliophyllum distichum and Forsythia ovata (Oleaceae).</title>
        <authorList>
            <person name="Jang H."/>
        </authorList>
    </citation>
    <scope>NUCLEOTIDE SEQUENCE [LARGE SCALE GENOMIC DNA]</scope>
</reference>
<comment type="caution">
    <text evidence="8">The sequence shown here is derived from an EMBL/GenBank/DDBJ whole genome shotgun (WGS) entry which is preliminary data.</text>
</comment>
<evidence type="ECO:0000313" key="8">
    <source>
        <dbReference type="EMBL" id="KAL2464797.1"/>
    </source>
</evidence>
<dbReference type="InterPro" id="IPR000217">
    <property type="entry name" value="Tubulin"/>
</dbReference>
<evidence type="ECO:0000256" key="5">
    <source>
        <dbReference type="ARBA" id="ARBA00023134"/>
    </source>
</evidence>
<keyword evidence="5" id="KW-0342">GTP-binding</keyword>
<dbReference type="Proteomes" id="UP001604277">
    <property type="component" value="Unassembled WGS sequence"/>
</dbReference>
<evidence type="ECO:0000256" key="2">
    <source>
        <dbReference type="ARBA" id="ARBA00022701"/>
    </source>
</evidence>
<organism evidence="8 9">
    <name type="scientific">Forsythia ovata</name>
    <dbReference type="NCBI Taxonomy" id="205694"/>
    <lineage>
        <taxon>Eukaryota</taxon>
        <taxon>Viridiplantae</taxon>
        <taxon>Streptophyta</taxon>
        <taxon>Embryophyta</taxon>
        <taxon>Tracheophyta</taxon>
        <taxon>Spermatophyta</taxon>
        <taxon>Magnoliopsida</taxon>
        <taxon>eudicotyledons</taxon>
        <taxon>Gunneridae</taxon>
        <taxon>Pentapetalae</taxon>
        <taxon>asterids</taxon>
        <taxon>lamiids</taxon>
        <taxon>Lamiales</taxon>
        <taxon>Oleaceae</taxon>
        <taxon>Forsythieae</taxon>
        <taxon>Forsythia</taxon>
    </lineage>
</organism>
<dbReference type="InterPro" id="IPR037103">
    <property type="entry name" value="Tubulin/FtsZ-like_C"/>
</dbReference>
<evidence type="ECO:0000256" key="1">
    <source>
        <dbReference type="ARBA" id="ARBA00009636"/>
    </source>
</evidence>
<comment type="similarity">
    <text evidence="1">Belongs to the tubulin family.</text>
</comment>
<evidence type="ECO:0000313" key="9">
    <source>
        <dbReference type="Proteomes" id="UP001604277"/>
    </source>
</evidence>
<dbReference type="EMBL" id="JBFOLJ010000018">
    <property type="protein sequence ID" value="KAL2464797.1"/>
    <property type="molecule type" value="Genomic_DNA"/>
</dbReference>
<dbReference type="InterPro" id="IPR018316">
    <property type="entry name" value="Tubulin/FtsZ_2-layer-sand-dom"/>
</dbReference>
<evidence type="ECO:0000256" key="3">
    <source>
        <dbReference type="ARBA" id="ARBA00022741"/>
    </source>
</evidence>
<dbReference type="InterPro" id="IPR002452">
    <property type="entry name" value="Alpha_tubulin"/>
</dbReference>
<gene>
    <name evidence="8" type="ORF">Fot_52753</name>
</gene>
<name>A0ABD1PMB3_9LAMI</name>
<comment type="catalytic activity">
    <reaction evidence="6">
        <text>GTP + H2O = GDP + phosphate + H(+)</text>
        <dbReference type="Rhea" id="RHEA:19669"/>
        <dbReference type="ChEBI" id="CHEBI:15377"/>
        <dbReference type="ChEBI" id="CHEBI:15378"/>
        <dbReference type="ChEBI" id="CHEBI:37565"/>
        <dbReference type="ChEBI" id="CHEBI:43474"/>
        <dbReference type="ChEBI" id="CHEBI:58189"/>
    </reaction>
    <physiologicalReaction direction="left-to-right" evidence="6">
        <dbReference type="Rhea" id="RHEA:19670"/>
    </physiologicalReaction>
</comment>
<protein>
    <submittedName>
        <fullName evidence="8">Tubulin alpha-3 chain</fullName>
    </submittedName>
</protein>
<dbReference type="AlphaFoldDB" id="A0ABD1PMB3"/>
<keyword evidence="9" id="KW-1185">Reference proteome</keyword>
<keyword evidence="2" id="KW-0493">Microtubule</keyword>
<dbReference type="GO" id="GO:0016787">
    <property type="term" value="F:hydrolase activity"/>
    <property type="evidence" value="ECO:0007669"/>
    <property type="project" value="UniProtKB-KW"/>
</dbReference>
<feature type="domain" description="Tubulin/FtsZ 2-layer sandwich" evidence="7">
    <location>
        <begin position="1"/>
        <end position="67"/>
    </location>
</feature>
<dbReference type="Pfam" id="PF03953">
    <property type="entry name" value="Tubulin_C"/>
    <property type="match status" value="1"/>
</dbReference>
<proteinExistence type="inferred from homology"/>
<dbReference type="PANTHER" id="PTHR11588">
    <property type="entry name" value="TUBULIN"/>
    <property type="match status" value="1"/>
</dbReference>
<dbReference type="GO" id="GO:0005874">
    <property type="term" value="C:microtubule"/>
    <property type="evidence" value="ECO:0007669"/>
    <property type="project" value="UniProtKB-KW"/>
</dbReference>
<sequence length="112" mass="12740">MAKCDPRHNKYVARCLMYRGDVVPKDVNASVSTIKMQRTIQFVDWCPTGFNYGINYQPPSVVPRASICPLVCWRRYGGGRVLRNPGYLAALEKDYEEVGEEGADEEDEGEEY</sequence>